<dbReference type="RefSeq" id="WP_027826127.1">
    <property type="nucleotide sequence ID" value="NZ_CANCVW010000002.1"/>
</dbReference>
<gene>
    <name evidence="1" type="ORF">GTO87_03820</name>
</gene>
<protein>
    <submittedName>
        <fullName evidence="1">Uncharacterized protein</fullName>
    </submittedName>
</protein>
<sequence length="104" mass="12342">MFAHLKETPLYQNIKQYYSNFINKPDLSNTETYHLDPVLIEKYLRTAYVNDAPIRVTIKHKNDFFTSHGQVEFIPTNYDAFLVLDQQPTLLFKHQVTNIQMEHP</sequence>
<name>A0A7H9EJJ7_9LACO</name>
<proteinExistence type="predicted"/>
<accession>A0A7H9EJJ7</accession>
<dbReference type="EMBL" id="CP047418">
    <property type="protein sequence ID" value="QLL77806.1"/>
    <property type="molecule type" value="Genomic_DNA"/>
</dbReference>
<evidence type="ECO:0000313" key="1">
    <source>
        <dbReference type="EMBL" id="QLL77806.1"/>
    </source>
</evidence>
<dbReference type="AlphaFoldDB" id="A0A7H9EJJ7"/>
<organism evidence="1 2">
    <name type="scientific">Ligilactobacillus saerimneri</name>
    <dbReference type="NCBI Taxonomy" id="228229"/>
    <lineage>
        <taxon>Bacteria</taxon>
        <taxon>Bacillati</taxon>
        <taxon>Bacillota</taxon>
        <taxon>Bacilli</taxon>
        <taxon>Lactobacillales</taxon>
        <taxon>Lactobacillaceae</taxon>
        <taxon>Ligilactobacillus</taxon>
    </lineage>
</organism>
<evidence type="ECO:0000313" key="2">
    <source>
        <dbReference type="Proteomes" id="UP000510886"/>
    </source>
</evidence>
<dbReference type="Proteomes" id="UP000510886">
    <property type="component" value="Chromosome"/>
</dbReference>
<reference evidence="1 2" key="1">
    <citation type="submission" date="2020-01" db="EMBL/GenBank/DDBJ databases">
        <title>Complete and circular genome sequences of six lactobacillus isolates from horses.</title>
        <authorList>
            <person name="Hassan H.M."/>
        </authorList>
    </citation>
    <scope>NUCLEOTIDE SEQUENCE [LARGE SCALE GENOMIC DNA]</scope>
    <source>
        <strain evidence="1 2">1A</strain>
    </source>
</reference>
<dbReference type="KEGG" id="lsw:GTO87_03820"/>